<dbReference type="Proteomes" id="UP000766246">
    <property type="component" value="Unassembled WGS sequence"/>
</dbReference>
<protein>
    <submittedName>
        <fullName evidence="1">Uncharacterized protein</fullName>
    </submittedName>
</protein>
<reference evidence="1" key="1">
    <citation type="submission" date="2019-04" db="EMBL/GenBank/DDBJ databases">
        <title>Evolution of Biomass-Degrading Anaerobic Consortia Revealed by Metagenomics.</title>
        <authorList>
            <person name="Peng X."/>
        </authorList>
    </citation>
    <scope>NUCLEOTIDE SEQUENCE</scope>
    <source>
        <strain evidence="1">SIG311</strain>
    </source>
</reference>
<comment type="caution">
    <text evidence="1">The sequence shown here is derived from an EMBL/GenBank/DDBJ whole genome shotgun (WGS) entry which is preliminary data.</text>
</comment>
<gene>
    <name evidence="1" type="ORF">E7272_04330</name>
</gene>
<sequence>MDNMKLLCTAPAQDLFCDLQMYKNEEYIEVRLFLFKKFVIKKWTIPRNGIAFAWTGHDRGSTTDYRDTAYIACILLNGKLLKIPVMQISNDRKEDDPRNVLTEKFYRTFIEEVIESKSIGISGIYKYGIEVRQPKFPSMYISETKGYRKRLSEMYKEKQDGHRTPDDIFSLMKAENIQGKILDWLQNDGFLYSRKYTWDKVYKKD</sequence>
<dbReference type="EMBL" id="SVER01000009">
    <property type="protein sequence ID" value="MBE5919052.1"/>
    <property type="molecule type" value="Genomic_DNA"/>
</dbReference>
<dbReference type="AlphaFoldDB" id="A0A927YMG8"/>
<name>A0A927YMG8_9FIRM</name>
<accession>A0A927YMG8</accession>
<proteinExistence type="predicted"/>
<evidence type="ECO:0000313" key="1">
    <source>
        <dbReference type="EMBL" id="MBE5919052.1"/>
    </source>
</evidence>
<evidence type="ECO:0000313" key="2">
    <source>
        <dbReference type="Proteomes" id="UP000766246"/>
    </source>
</evidence>
<organism evidence="1 2">
    <name type="scientific">Pseudobutyrivibrio ruminis</name>
    <dbReference type="NCBI Taxonomy" id="46206"/>
    <lineage>
        <taxon>Bacteria</taxon>
        <taxon>Bacillati</taxon>
        <taxon>Bacillota</taxon>
        <taxon>Clostridia</taxon>
        <taxon>Lachnospirales</taxon>
        <taxon>Lachnospiraceae</taxon>
        <taxon>Pseudobutyrivibrio</taxon>
    </lineage>
</organism>